<dbReference type="InterPro" id="IPR001849">
    <property type="entry name" value="PH_domain"/>
</dbReference>
<dbReference type="InterPro" id="IPR000648">
    <property type="entry name" value="Oxysterol-bd"/>
</dbReference>
<dbReference type="Gene3D" id="2.30.29.30">
    <property type="entry name" value="Pleckstrin-homology domain (PH domain)/Phosphotyrosine-binding domain (PTB)"/>
    <property type="match status" value="1"/>
</dbReference>
<dbReference type="Gene3D" id="1.10.287.2720">
    <property type="match status" value="1"/>
</dbReference>
<protein>
    <recommendedName>
        <fullName evidence="12">Oxysterol-binding protein</fullName>
    </recommendedName>
</protein>
<dbReference type="CDD" id="cd13286">
    <property type="entry name" value="PH_OPR5_ORP8"/>
    <property type="match status" value="1"/>
</dbReference>
<dbReference type="PANTHER" id="PTHR10972:SF213">
    <property type="entry name" value="OXYSTEROL-BINDING PROTEIN-RELATED PROTEIN 5"/>
    <property type="match status" value="1"/>
</dbReference>
<comment type="subcellular location">
    <subcellularLocation>
        <location evidence="1">Endoplasmic reticulum membrane</location>
        <topology evidence="1">Single-pass membrane protein</topology>
    </subcellularLocation>
</comment>
<dbReference type="SUPFAM" id="SSF50729">
    <property type="entry name" value="PH domain-like"/>
    <property type="match status" value="1"/>
</dbReference>
<dbReference type="Pfam" id="PF00169">
    <property type="entry name" value="PH"/>
    <property type="match status" value="1"/>
</dbReference>
<evidence type="ECO:0000256" key="7">
    <source>
        <dbReference type="ARBA" id="ARBA00022989"/>
    </source>
</evidence>
<dbReference type="PANTHER" id="PTHR10972">
    <property type="entry name" value="OXYSTEROL-BINDING PROTEIN-RELATED"/>
    <property type="match status" value="1"/>
</dbReference>
<evidence type="ECO:0000256" key="3">
    <source>
        <dbReference type="ARBA" id="ARBA00022448"/>
    </source>
</evidence>
<comment type="similarity">
    <text evidence="2 11">Belongs to the OSBP family.</text>
</comment>
<dbReference type="SUPFAM" id="SSF144000">
    <property type="entry name" value="Oxysterol-binding protein-like"/>
    <property type="match status" value="1"/>
</dbReference>
<dbReference type="Ensembl" id="ENSPNYT00000021271.1">
    <property type="protein sequence ID" value="ENSPNYP00000020767.1"/>
    <property type="gene ID" value="ENSPNYG00000015658.1"/>
</dbReference>
<dbReference type="Pfam" id="PF01237">
    <property type="entry name" value="Oxysterol_BP"/>
    <property type="match status" value="1"/>
</dbReference>
<dbReference type="InterPro" id="IPR018494">
    <property type="entry name" value="Oxysterol-bd_CS"/>
</dbReference>
<feature type="compositionally biased region" description="Basic and acidic residues" evidence="14">
    <location>
        <begin position="302"/>
        <end position="315"/>
    </location>
</feature>
<name>A0A3B4GCS9_9CICH</name>
<evidence type="ECO:0000259" key="15">
    <source>
        <dbReference type="PROSITE" id="PS50003"/>
    </source>
</evidence>
<dbReference type="GeneTree" id="ENSGT00940000159535"/>
<keyword evidence="7" id="KW-1133">Transmembrane helix</keyword>
<feature type="region of interest" description="Disordered" evidence="14">
    <location>
        <begin position="302"/>
        <end position="345"/>
    </location>
</feature>
<proteinExistence type="inferred from homology"/>
<dbReference type="FunFam" id="1.10.287.2720:FF:000002">
    <property type="entry name" value="Oxysterol-binding protein"/>
    <property type="match status" value="1"/>
</dbReference>
<organism evidence="16">
    <name type="scientific">Pundamilia nyererei</name>
    <dbReference type="NCBI Taxonomy" id="303518"/>
    <lineage>
        <taxon>Eukaryota</taxon>
        <taxon>Metazoa</taxon>
        <taxon>Chordata</taxon>
        <taxon>Craniata</taxon>
        <taxon>Vertebrata</taxon>
        <taxon>Euteleostomi</taxon>
        <taxon>Actinopterygii</taxon>
        <taxon>Neopterygii</taxon>
        <taxon>Teleostei</taxon>
        <taxon>Neoteleostei</taxon>
        <taxon>Acanthomorphata</taxon>
        <taxon>Ovalentaria</taxon>
        <taxon>Cichlomorphae</taxon>
        <taxon>Cichliformes</taxon>
        <taxon>Cichlidae</taxon>
        <taxon>African cichlids</taxon>
        <taxon>Pseudocrenilabrinae</taxon>
        <taxon>Haplochromini</taxon>
        <taxon>Pundamilia</taxon>
    </lineage>
</organism>
<reference evidence="16" key="1">
    <citation type="submission" date="2023-09" db="UniProtKB">
        <authorList>
            <consortium name="Ensembl"/>
        </authorList>
    </citation>
    <scope>IDENTIFICATION</scope>
</reference>
<feature type="domain" description="PH" evidence="15">
    <location>
        <begin position="127"/>
        <end position="244"/>
    </location>
</feature>
<keyword evidence="5" id="KW-0812">Transmembrane</keyword>
<dbReference type="FunFam" id="2.40.160.120:FF:000020">
    <property type="entry name" value="Oxysterol-binding protein"/>
    <property type="match status" value="1"/>
</dbReference>
<evidence type="ECO:0000256" key="9">
    <source>
        <dbReference type="ARBA" id="ARBA00023121"/>
    </source>
</evidence>
<keyword evidence="13" id="KW-0175">Coiled coil</keyword>
<dbReference type="InterPro" id="IPR037239">
    <property type="entry name" value="OSBP_sf"/>
</dbReference>
<keyword evidence="10" id="KW-0472">Membrane</keyword>
<dbReference type="FunFam" id="2.30.29.30:FF:000030">
    <property type="entry name" value="Oxysterol-binding protein"/>
    <property type="match status" value="1"/>
</dbReference>
<evidence type="ECO:0000256" key="13">
    <source>
        <dbReference type="SAM" id="Coils"/>
    </source>
</evidence>
<dbReference type="PROSITE" id="PS50003">
    <property type="entry name" value="PH_DOMAIN"/>
    <property type="match status" value="1"/>
</dbReference>
<evidence type="ECO:0000256" key="14">
    <source>
        <dbReference type="SAM" id="MobiDB-lite"/>
    </source>
</evidence>
<keyword evidence="6" id="KW-0256">Endoplasmic reticulum</keyword>
<evidence type="ECO:0000256" key="10">
    <source>
        <dbReference type="ARBA" id="ARBA00023136"/>
    </source>
</evidence>
<dbReference type="InterPro" id="IPR011993">
    <property type="entry name" value="PH-like_dom_sf"/>
</dbReference>
<accession>A0A3B4GCS9</accession>
<evidence type="ECO:0000256" key="11">
    <source>
        <dbReference type="RuleBase" id="RU003844"/>
    </source>
</evidence>
<keyword evidence="4" id="KW-0597">Phosphoprotein</keyword>
<dbReference type="PROSITE" id="PS01013">
    <property type="entry name" value="OSBP"/>
    <property type="match status" value="1"/>
</dbReference>
<keyword evidence="3 12" id="KW-0813">Transport</keyword>
<dbReference type="Gene3D" id="6.10.140.1150">
    <property type="match status" value="1"/>
</dbReference>
<feature type="coiled-coil region" evidence="13">
    <location>
        <begin position="97"/>
        <end position="124"/>
    </location>
</feature>
<dbReference type="GO" id="GO:0006869">
    <property type="term" value="P:lipid transport"/>
    <property type="evidence" value="ECO:0007669"/>
    <property type="project" value="UniProtKB-KW"/>
</dbReference>
<feature type="region of interest" description="Disordered" evidence="14">
    <location>
        <begin position="740"/>
        <end position="778"/>
    </location>
</feature>
<dbReference type="GO" id="GO:0005829">
    <property type="term" value="C:cytosol"/>
    <property type="evidence" value="ECO:0007669"/>
    <property type="project" value="TreeGrafter"/>
</dbReference>
<keyword evidence="9" id="KW-0446">Lipid-binding</keyword>
<evidence type="ECO:0000256" key="6">
    <source>
        <dbReference type="ARBA" id="ARBA00022824"/>
    </source>
</evidence>
<evidence type="ECO:0000256" key="4">
    <source>
        <dbReference type="ARBA" id="ARBA00022553"/>
    </source>
</evidence>
<dbReference type="AlphaFoldDB" id="A0A3B4GCS9"/>
<evidence type="ECO:0000256" key="12">
    <source>
        <dbReference type="RuleBase" id="RU003845"/>
    </source>
</evidence>
<dbReference type="GO" id="GO:0005789">
    <property type="term" value="C:endoplasmic reticulum membrane"/>
    <property type="evidence" value="ECO:0007669"/>
    <property type="project" value="UniProtKB-SubCell"/>
</dbReference>
<evidence type="ECO:0000256" key="2">
    <source>
        <dbReference type="ARBA" id="ARBA00008842"/>
    </source>
</evidence>
<dbReference type="SMART" id="SM00233">
    <property type="entry name" value="PH"/>
    <property type="match status" value="1"/>
</dbReference>
<evidence type="ECO:0000256" key="1">
    <source>
        <dbReference type="ARBA" id="ARBA00004389"/>
    </source>
</evidence>
<feature type="compositionally biased region" description="Low complexity" evidence="14">
    <location>
        <begin position="749"/>
        <end position="767"/>
    </location>
</feature>
<keyword evidence="8 12" id="KW-0445">Lipid transport</keyword>
<dbReference type="GO" id="GO:0015485">
    <property type="term" value="F:cholesterol binding"/>
    <property type="evidence" value="ECO:0007669"/>
    <property type="project" value="TreeGrafter"/>
</dbReference>
<evidence type="ECO:0000313" key="16">
    <source>
        <dbReference type="Ensembl" id="ENSPNYP00000020767.1"/>
    </source>
</evidence>
<evidence type="ECO:0000256" key="8">
    <source>
        <dbReference type="ARBA" id="ARBA00023055"/>
    </source>
</evidence>
<sequence length="810" mass="91816">MKEENLFHRRYSLCPSATSPPKIDPRTLTRNLSYGGDNDFYNLSPDLFKLKFLPTGLFVHHLTLFPFCLNSRLQSESRMFNGVEKDCPSPTEKLARKESLKVQKQNYRQEKKRAAKELSTALKDPSVIIMSNWLKIRGSLKSWTRLWCALKPGVLLIYKTPKTDHWVGTILLSACKLIERPSKKDGFCFKLYHPLDKSIWAVKGPKGENVGSITQPLPSNYLIFRAASESDGRCWMDALELALSCSSLYKLTAKAGKEGDISTTSESSHILNLLQSTALTDTELLQLNDTVLLGNHHMEHDGFSDKSEREAHDDWDGAANENGGRLTEESDVDQSDELSPGPQATAYVEQSTEEMAEAGEASQVETVSEENKGLIWSLLKQLRPGMDLSKVVLPTFILEPRSFLDKLSDYYYHADLLSQASLEESAYGRIKQVLRWYLSGFYKKPKGLKKPYNPILGETFRCCWLHPETNSCTFYIAEQVSHHPPISAFYVCNRKDGFSISGSILAKSKFYGNSLSAILDGKARLLFLSRDEEYVITMPYAHCKGILYGTMTLELGGKVTIECEKTKCVAELEFKLKPFLGGSGSVNQINGKIFVGEEVLATVDGHWDNEVFIHEKRSGQQEILWNPSPEIRSGRLKRQVVQLDQQGEFESERLWRHVTSAIMDRDQVRATQEKFVLEEAQRRDTRERGDKPWLPQLFHPHSVTSEWTYKHMEYEHSHTHTHRHTQTHTLGLLHFSSQAEVNGKHRKASSQPSSCSQNTESSSTTPEPTHESSDNEGEVYCARCSKEIKDIAMLEASITSIKKTQQDIQR</sequence>
<evidence type="ECO:0000256" key="5">
    <source>
        <dbReference type="ARBA" id="ARBA00022692"/>
    </source>
</evidence>
<dbReference type="Gene3D" id="2.40.160.120">
    <property type="match status" value="1"/>
</dbReference>
<dbReference type="GO" id="GO:0032541">
    <property type="term" value="C:cortical endoplasmic reticulum"/>
    <property type="evidence" value="ECO:0007669"/>
    <property type="project" value="TreeGrafter"/>
</dbReference>
<gene>
    <name evidence="16" type="primary">OSBPL5</name>
</gene>